<gene>
    <name evidence="2" type="ORF">Loak_2199</name>
</gene>
<dbReference type="Gene3D" id="3.30.70.250">
    <property type="entry name" value="Malonyl-CoA ACP transacylase, ACP-binding"/>
    <property type="match status" value="1"/>
</dbReference>
<dbReference type="GO" id="GO:0006633">
    <property type="term" value="P:fatty acid biosynthetic process"/>
    <property type="evidence" value="ECO:0007669"/>
    <property type="project" value="TreeGrafter"/>
</dbReference>
<dbReference type="PATRIC" id="fig|29423.5.peg.2308"/>
<dbReference type="PANTHER" id="PTHR42681">
    <property type="entry name" value="MALONYL-COA-ACYL CARRIER PROTEIN TRANSACYLASE, MITOCHONDRIAL"/>
    <property type="match status" value="1"/>
</dbReference>
<dbReference type="Gene3D" id="3.40.366.10">
    <property type="entry name" value="Malonyl-Coenzyme A Acyl Carrier Protein, domain 2"/>
    <property type="match status" value="1"/>
</dbReference>
<evidence type="ECO:0000313" key="3">
    <source>
        <dbReference type="Proteomes" id="UP000054858"/>
    </source>
</evidence>
<dbReference type="PANTHER" id="PTHR42681:SF6">
    <property type="entry name" value="BLL0263 PROTEIN"/>
    <property type="match status" value="1"/>
</dbReference>
<dbReference type="InterPro" id="IPR001227">
    <property type="entry name" value="Ac_transferase_dom_sf"/>
</dbReference>
<dbReference type="EMBL" id="LNYP01000031">
    <property type="protein sequence ID" value="KTD37063.1"/>
    <property type="molecule type" value="Genomic_DNA"/>
</dbReference>
<dbReference type="GO" id="GO:0004314">
    <property type="term" value="F:[acyl-carrier-protein] S-malonyltransferase activity"/>
    <property type="evidence" value="ECO:0007669"/>
    <property type="project" value="TreeGrafter"/>
</dbReference>
<dbReference type="Pfam" id="PF00698">
    <property type="entry name" value="Acyl_transf_1"/>
    <property type="match status" value="1"/>
</dbReference>
<dbReference type="SMART" id="SM00827">
    <property type="entry name" value="PKS_AT"/>
    <property type="match status" value="1"/>
</dbReference>
<dbReference type="Proteomes" id="UP000054858">
    <property type="component" value="Unassembled WGS sequence"/>
</dbReference>
<evidence type="ECO:0000313" key="2">
    <source>
        <dbReference type="EMBL" id="KTD37063.1"/>
    </source>
</evidence>
<comment type="caution">
    <text evidence="2">The sequence shown here is derived from an EMBL/GenBank/DDBJ whole genome shotgun (WGS) entry which is preliminary data.</text>
</comment>
<dbReference type="InterPro" id="IPR014043">
    <property type="entry name" value="Acyl_transferase_dom"/>
</dbReference>
<name>A0A0W0WXM3_9GAMM</name>
<dbReference type="AlphaFoldDB" id="A0A0W0WXM3"/>
<protein>
    <submittedName>
        <fullName evidence="2">Putative malonyl-CoA acyl-carrier-protein transacylase</fullName>
    </submittedName>
</protein>
<reference evidence="2 3" key="1">
    <citation type="submission" date="2015-11" db="EMBL/GenBank/DDBJ databases">
        <title>Genomic analysis of 38 Legionella species identifies large and diverse effector repertoires.</title>
        <authorList>
            <person name="Burstein D."/>
            <person name="Amaro F."/>
            <person name="Zusman T."/>
            <person name="Lifshitz Z."/>
            <person name="Cohen O."/>
            <person name="Gilbert J.A."/>
            <person name="Pupko T."/>
            <person name="Shuman H.A."/>
            <person name="Segal G."/>
        </authorList>
    </citation>
    <scope>NUCLEOTIDE SEQUENCE [LARGE SCALE GENOMIC DNA]</scope>
    <source>
        <strain evidence="2 3">Oak Ridge-10</strain>
    </source>
</reference>
<dbReference type="SUPFAM" id="SSF52151">
    <property type="entry name" value="FabD/lysophospholipase-like"/>
    <property type="match status" value="1"/>
</dbReference>
<dbReference type="InterPro" id="IPR016035">
    <property type="entry name" value="Acyl_Trfase/lysoPLipase"/>
</dbReference>
<dbReference type="InterPro" id="IPR050858">
    <property type="entry name" value="Mal-CoA-ACP_Trans/PKS_FabD"/>
</dbReference>
<proteinExistence type="predicted"/>
<organism evidence="2 3">
    <name type="scientific">Legionella oakridgensis</name>
    <dbReference type="NCBI Taxonomy" id="29423"/>
    <lineage>
        <taxon>Bacteria</taxon>
        <taxon>Pseudomonadati</taxon>
        <taxon>Pseudomonadota</taxon>
        <taxon>Gammaproteobacteria</taxon>
        <taxon>Legionellales</taxon>
        <taxon>Legionellaceae</taxon>
        <taxon>Legionella</taxon>
    </lineage>
</organism>
<feature type="domain" description="Malonyl-CoA:ACP transacylase (MAT)" evidence="1">
    <location>
        <begin position="6"/>
        <end position="302"/>
    </location>
</feature>
<accession>A0A0W0WXM3</accession>
<dbReference type="RefSeq" id="WP_025386069.1">
    <property type="nucleotide sequence ID" value="NZ_LCUA01000001.1"/>
</dbReference>
<evidence type="ECO:0000259" key="1">
    <source>
        <dbReference type="SMART" id="SM00827"/>
    </source>
</evidence>
<sequence length="313" mass="34911">MKILLVFAGQGYNDSELFKLFHADQEALSYLNELSAAAGFNLFKNTSRMEDPDFAQLLIGAYQLTLCTAISSLLSHHQVDVAGYSLGEVSAFLVSARASSKDAIDVIGHRTRLMTSLIKSNPQEEYDLLAVTGKFDVEEIKCICEKHHGALAIIASEEQFIIGGKLSDLKRLLQELAAHHMTRSKFLSIHVPSHTPFYAQQANQFYQFLRSKFAVSRLNNPMFSPLALKKIYDLEEEMHLLDSELYSTLDWRSVCHLMIEYQYDLIIDLGPGSAMTSLLKAAAINLFNTSIITVANFSSLAGVKNQIRQIIPG</sequence>
<dbReference type="GO" id="GO:0005829">
    <property type="term" value="C:cytosol"/>
    <property type="evidence" value="ECO:0007669"/>
    <property type="project" value="TreeGrafter"/>
</dbReference>